<dbReference type="OrthoDB" id="3397903at2"/>
<dbReference type="AlphaFoldDB" id="I0L172"/>
<comment type="caution">
    <text evidence="2">The sequence shown here is derived from an EMBL/GenBank/DDBJ whole genome shotgun (WGS) entry which is preliminary data.</text>
</comment>
<dbReference type="eggNOG" id="ENOG50323UC">
    <property type="taxonomic scope" value="Bacteria"/>
</dbReference>
<keyword evidence="3" id="KW-1185">Reference proteome</keyword>
<evidence type="ECO:0008006" key="4">
    <source>
        <dbReference type="Google" id="ProtNLM"/>
    </source>
</evidence>
<feature type="signal peptide" evidence="1">
    <location>
        <begin position="1"/>
        <end position="30"/>
    </location>
</feature>
<evidence type="ECO:0000256" key="1">
    <source>
        <dbReference type="SAM" id="SignalP"/>
    </source>
</evidence>
<feature type="chain" id="PRO_5003630937" description="Secreted protein" evidence="1">
    <location>
        <begin position="31"/>
        <end position="119"/>
    </location>
</feature>
<organism evidence="2 3">
    <name type="scientific">Micromonospora lupini str. Lupac 08</name>
    <dbReference type="NCBI Taxonomy" id="1150864"/>
    <lineage>
        <taxon>Bacteria</taxon>
        <taxon>Bacillati</taxon>
        <taxon>Actinomycetota</taxon>
        <taxon>Actinomycetes</taxon>
        <taxon>Micromonosporales</taxon>
        <taxon>Micromonosporaceae</taxon>
        <taxon>Micromonospora</taxon>
    </lineage>
</organism>
<dbReference type="EMBL" id="CAIE01000021">
    <property type="protein sequence ID" value="CCH17569.1"/>
    <property type="molecule type" value="Genomic_DNA"/>
</dbReference>
<dbReference type="Proteomes" id="UP000003448">
    <property type="component" value="Unassembled WGS sequence"/>
</dbReference>
<keyword evidence="1" id="KW-0732">Signal</keyword>
<sequence>MTTKRWTARLGAVASTAAVLLAFAAVPAQAAVISKSTTGAAGRAVYIKNGDWDLFARDPLTDGHCARWQERAPGSSTWSWKGNSICTSSEGWAAFARSGYSYRICRTGIGNCSSVAVLP</sequence>
<gene>
    <name evidence="2" type="ORF">MILUP08_42493</name>
</gene>
<evidence type="ECO:0000313" key="2">
    <source>
        <dbReference type="EMBL" id="CCH17569.1"/>
    </source>
</evidence>
<name>I0L172_9ACTN</name>
<protein>
    <recommendedName>
        <fullName evidence="4">Secreted protein</fullName>
    </recommendedName>
</protein>
<dbReference type="STRING" id="1150864.MILUP08_42493"/>
<reference evidence="3" key="1">
    <citation type="journal article" date="2012" name="J. Bacteriol.">
        <title>Genome Sequence of Micromonospora lupini Lupac 08, Isolated from Root Nodules of Lupinus angustifolius.</title>
        <authorList>
            <person name="Alonso-Vega P."/>
            <person name="Normand P."/>
            <person name="Bacigalupe R."/>
            <person name="Pujic P."/>
            <person name="Lajus A."/>
            <person name="Vallenet D."/>
            <person name="Carro L."/>
            <person name="Coll P."/>
            <person name="Trujillo M.E."/>
        </authorList>
    </citation>
    <scope>NUCLEOTIDE SEQUENCE [LARGE SCALE GENOMIC DNA]</scope>
    <source>
        <strain evidence="3">Lupac 08</strain>
    </source>
</reference>
<dbReference type="RefSeq" id="WP_007458313.1">
    <property type="nucleotide sequence ID" value="NZ_HF570108.1"/>
</dbReference>
<accession>I0L172</accession>
<evidence type="ECO:0000313" key="3">
    <source>
        <dbReference type="Proteomes" id="UP000003448"/>
    </source>
</evidence>
<proteinExistence type="predicted"/>